<organism evidence="2 3">
    <name type="scientific">Phyllostomus discolor</name>
    <name type="common">pale spear-nosed bat</name>
    <dbReference type="NCBI Taxonomy" id="89673"/>
    <lineage>
        <taxon>Eukaryota</taxon>
        <taxon>Metazoa</taxon>
        <taxon>Chordata</taxon>
        <taxon>Craniata</taxon>
        <taxon>Vertebrata</taxon>
        <taxon>Euteleostomi</taxon>
        <taxon>Mammalia</taxon>
        <taxon>Eutheria</taxon>
        <taxon>Laurasiatheria</taxon>
        <taxon>Chiroptera</taxon>
        <taxon>Yangochiroptera</taxon>
        <taxon>Phyllostomidae</taxon>
        <taxon>Phyllostominae</taxon>
        <taxon>Phyllostomus</taxon>
    </lineage>
</organism>
<dbReference type="RefSeq" id="XP_028370868.1">
    <property type="nucleotide sequence ID" value="XM_028515067.1"/>
</dbReference>
<evidence type="ECO:0000313" key="3">
    <source>
        <dbReference type="RefSeq" id="XP_028370868.1"/>
    </source>
</evidence>
<evidence type="ECO:0000313" key="2">
    <source>
        <dbReference type="Proteomes" id="UP000504628"/>
    </source>
</evidence>
<feature type="transmembrane region" description="Helical" evidence="1">
    <location>
        <begin position="47"/>
        <end position="72"/>
    </location>
</feature>
<keyword evidence="1" id="KW-1133">Transmembrane helix</keyword>
<dbReference type="CTD" id="932"/>
<dbReference type="OrthoDB" id="10071849at2759"/>
<evidence type="ECO:0000256" key="1">
    <source>
        <dbReference type="SAM" id="Phobius"/>
    </source>
</evidence>
<reference evidence="3" key="1">
    <citation type="submission" date="2025-08" db="UniProtKB">
        <authorList>
            <consortium name="RefSeq"/>
        </authorList>
    </citation>
    <scope>IDENTIFICATION</scope>
    <source>
        <tissue evidence="3">Muscle</tissue>
    </source>
</reference>
<keyword evidence="1" id="KW-0812">Transmembrane</keyword>
<dbReference type="InParanoid" id="A0A6J2LYG8"/>
<dbReference type="GeneID" id="114499115"/>
<accession>A0A6J2LYG8</accession>
<name>A0A6J2LYG8_9CHIR</name>
<keyword evidence="2" id="KW-1185">Reference proteome</keyword>
<gene>
    <name evidence="3" type="primary">MS4A3</name>
</gene>
<sequence length="86" mass="9220">MNVASATITLVGFVFLSTNLVTSILLSKSCQSAPSLDLCRYMGVSSIGLVFLMLIFTLLELCIAISVSAIWYKASCFSSRGVGLFK</sequence>
<dbReference type="KEGG" id="pdic:114499115"/>
<proteinExistence type="predicted"/>
<feature type="transmembrane region" description="Helical" evidence="1">
    <location>
        <begin position="6"/>
        <end position="26"/>
    </location>
</feature>
<dbReference type="Proteomes" id="UP000504628">
    <property type="component" value="Chromosome 6"/>
</dbReference>
<dbReference type="AlphaFoldDB" id="A0A6J2LYG8"/>
<keyword evidence="1" id="KW-0472">Membrane</keyword>
<protein>
    <submittedName>
        <fullName evidence="3">Membrane-spanning 4-domains subfamily A member 3</fullName>
    </submittedName>
</protein>